<dbReference type="EMBL" id="QWIO01000834">
    <property type="protein sequence ID" value="RMY83987.1"/>
    <property type="molecule type" value="Genomic_DNA"/>
</dbReference>
<dbReference type="Proteomes" id="UP000269539">
    <property type="component" value="Unassembled WGS sequence"/>
</dbReference>
<proteinExistence type="predicted"/>
<organism evidence="2 3">
    <name type="scientific">Hortaea werneckii</name>
    <name type="common">Black yeast</name>
    <name type="synonym">Cladosporium werneckii</name>
    <dbReference type="NCBI Taxonomy" id="91943"/>
    <lineage>
        <taxon>Eukaryota</taxon>
        <taxon>Fungi</taxon>
        <taxon>Dikarya</taxon>
        <taxon>Ascomycota</taxon>
        <taxon>Pezizomycotina</taxon>
        <taxon>Dothideomycetes</taxon>
        <taxon>Dothideomycetidae</taxon>
        <taxon>Mycosphaerellales</taxon>
        <taxon>Teratosphaeriaceae</taxon>
        <taxon>Hortaea</taxon>
    </lineage>
</organism>
<sequence>MSRTLEFGGYGSLRTLRATKVRLGWALRGRPAAANRPLKEEMWEKIEKGMQLPWETADVMHWQIGKVEMAQRANVPVFHLARTGNASASPPPSMLPEVGRTSDISPPSDPSPAAGAADAAASPSTHNHSLPQGAQPILQPLPPT</sequence>
<dbReference type="AlphaFoldDB" id="A0A3M7F5L8"/>
<name>A0A3M7F5L8_HORWE</name>
<evidence type="ECO:0000313" key="2">
    <source>
        <dbReference type="EMBL" id="RMY83987.1"/>
    </source>
</evidence>
<evidence type="ECO:0000256" key="1">
    <source>
        <dbReference type="SAM" id="MobiDB-lite"/>
    </source>
</evidence>
<reference evidence="2 3" key="1">
    <citation type="journal article" date="2018" name="BMC Genomics">
        <title>Genomic evidence for intraspecific hybridization in a clonal and extremely halotolerant yeast.</title>
        <authorList>
            <person name="Gostincar C."/>
            <person name="Stajich J.E."/>
            <person name="Zupancic J."/>
            <person name="Zalar P."/>
            <person name="Gunde-Cimerman N."/>
        </authorList>
    </citation>
    <scope>NUCLEOTIDE SEQUENCE [LARGE SCALE GENOMIC DNA]</scope>
    <source>
        <strain evidence="2 3">EXF-10513</strain>
    </source>
</reference>
<gene>
    <name evidence="2" type="ORF">D0864_07681</name>
</gene>
<feature type="compositionally biased region" description="Low complexity" evidence="1">
    <location>
        <begin position="111"/>
        <end position="124"/>
    </location>
</feature>
<feature type="region of interest" description="Disordered" evidence="1">
    <location>
        <begin position="83"/>
        <end position="144"/>
    </location>
</feature>
<evidence type="ECO:0000313" key="3">
    <source>
        <dbReference type="Proteomes" id="UP000269539"/>
    </source>
</evidence>
<protein>
    <submittedName>
        <fullName evidence="2">Uncharacterized protein</fullName>
    </submittedName>
</protein>
<accession>A0A3M7F5L8</accession>
<comment type="caution">
    <text evidence="2">The sequence shown here is derived from an EMBL/GenBank/DDBJ whole genome shotgun (WGS) entry which is preliminary data.</text>
</comment>